<evidence type="ECO:0000313" key="3">
    <source>
        <dbReference type="Proteomes" id="UP000693972"/>
    </source>
</evidence>
<dbReference type="Proteomes" id="UP000693972">
    <property type="component" value="Unassembled WGS sequence"/>
</dbReference>
<accession>A0A975TXQ7</accession>
<sequence>MTHEHEKDGLDALFSEAKGVGPGSDLMARVLADAAAVQAEVPPVATAPRGSWLAGLLGAIGGWSAVSGITAAGVMGLAVGLYSPDTVAGLLEGDTVSLGISAYDFTPDVGDLWTEDGDV</sequence>
<gene>
    <name evidence="1" type="ORF">KUL25_09125</name>
    <name evidence="2" type="ORF">KUL25_09130</name>
</gene>
<evidence type="ECO:0000313" key="2">
    <source>
        <dbReference type="EMBL" id="QXL89643.1"/>
    </source>
</evidence>
<reference evidence="2 3" key="1">
    <citation type="submission" date="2021-07" db="EMBL/GenBank/DDBJ databases">
        <title>Karlodiniumbacter phycospheric gen. nov., sp. nov., a phycosphere bacterium isolated from karlodinium veneficum.</title>
        <authorList>
            <person name="Peng Y."/>
            <person name="Jiang L."/>
            <person name="Lee J."/>
        </authorList>
    </citation>
    <scope>NUCLEOTIDE SEQUENCE</scope>
    <source>
        <strain evidence="2 3">N5</strain>
    </source>
</reference>
<keyword evidence="3" id="KW-1185">Reference proteome</keyword>
<name>A0A975TXQ7_9RHOB</name>
<evidence type="ECO:0008006" key="4">
    <source>
        <dbReference type="Google" id="ProtNLM"/>
    </source>
</evidence>
<dbReference type="AlphaFoldDB" id="A0A975TXQ7"/>
<proteinExistence type="predicted"/>
<dbReference type="EMBL" id="JAIMBW010000001">
    <property type="protein sequence ID" value="MBY4892924.1"/>
    <property type="molecule type" value="Genomic_DNA"/>
</dbReference>
<protein>
    <recommendedName>
        <fullName evidence="4">Dihydroorotate dehydrogenase</fullName>
    </recommendedName>
</protein>
<dbReference type="EMBL" id="CP078073">
    <property type="protein sequence ID" value="QXL89643.1"/>
    <property type="molecule type" value="Genomic_DNA"/>
</dbReference>
<dbReference type="RefSeq" id="WP_257892669.1">
    <property type="nucleotide sequence ID" value="NZ_JAIMBW010000001.1"/>
</dbReference>
<evidence type="ECO:0000313" key="1">
    <source>
        <dbReference type="EMBL" id="MBY4892924.1"/>
    </source>
</evidence>
<organism evidence="2">
    <name type="scientific">Gymnodinialimonas phycosphaerae</name>
    <dbReference type="NCBI Taxonomy" id="2841589"/>
    <lineage>
        <taxon>Bacteria</taxon>
        <taxon>Pseudomonadati</taxon>
        <taxon>Pseudomonadota</taxon>
        <taxon>Alphaproteobacteria</taxon>
        <taxon>Rhodobacterales</taxon>
        <taxon>Paracoccaceae</taxon>
        <taxon>Gymnodinialimonas</taxon>
    </lineage>
</organism>